<name>A0A6J6JTM2_9ZZZZ</name>
<reference evidence="5" key="1">
    <citation type="submission" date="2020-05" db="EMBL/GenBank/DDBJ databases">
        <authorList>
            <person name="Chiriac C."/>
            <person name="Salcher M."/>
            <person name="Ghai R."/>
            <person name="Kavagutti S V."/>
        </authorList>
    </citation>
    <scope>NUCLEOTIDE SEQUENCE</scope>
</reference>
<dbReference type="SUPFAM" id="SSF48452">
    <property type="entry name" value="TPR-like"/>
    <property type="match status" value="1"/>
</dbReference>
<dbReference type="SUPFAM" id="SSF46894">
    <property type="entry name" value="C-terminal effector domain of the bipartite response regulators"/>
    <property type="match status" value="1"/>
</dbReference>
<dbReference type="InterPro" id="IPR000792">
    <property type="entry name" value="Tscrpt_reg_LuxR_C"/>
</dbReference>
<dbReference type="Pfam" id="PF00196">
    <property type="entry name" value="GerE"/>
    <property type="match status" value="1"/>
</dbReference>
<dbReference type="InterPro" id="IPR036388">
    <property type="entry name" value="WH-like_DNA-bd_sf"/>
</dbReference>
<dbReference type="EMBL" id="CAEZVZ010000037">
    <property type="protein sequence ID" value="CAB4640492.1"/>
    <property type="molecule type" value="Genomic_DNA"/>
</dbReference>
<keyword evidence="1" id="KW-0805">Transcription regulation</keyword>
<organism evidence="5">
    <name type="scientific">freshwater metagenome</name>
    <dbReference type="NCBI Taxonomy" id="449393"/>
    <lineage>
        <taxon>unclassified sequences</taxon>
        <taxon>metagenomes</taxon>
        <taxon>ecological metagenomes</taxon>
    </lineage>
</organism>
<dbReference type="InterPro" id="IPR027417">
    <property type="entry name" value="P-loop_NTPase"/>
</dbReference>
<dbReference type="Gene3D" id="3.40.50.300">
    <property type="entry name" value="P-loop containing nucleotide triphosphate hydrolases"/>
    <property type="match status" value="1"/>
</dbReference>
<dbReference type="GO" id="GO:0006355">
    <property type="term" value="P:regulation of DNA-templated transcription"/>
    <property type="evidence" value="ECO:0007669"/>
    <property type="project" value="InterPro"/>
</dbReference>
<dbReference type="InterPro" id="IPR059106">
    <property type="entry name" value="WHD_MalT"/>
</dbReference>
<dbReference type="SUPFAM" id="SSF52540">
    <property type="entry name" value="P-loop containing nucleoside triphosphate hydrolases"/>
    <property type="match status" value="1"/>
</dbReference>
<evidence type="ECO:0000256" key="2">
    <source>
        <dbReference type="ARBA" id="ARBA00023125"/>
    </source>
</evidence>
<protein>
    <submittedName>
        <fullName evidence="5">Unannotated protein</fullName>
    </submittedName>
</protein>
<feature type="domain" description="HTH luxR-type" evidence="4">
    <location>
        <begin position="802"/>
        <end position="867"/>
    </location>
</feature>
<keyword evidence="3" id="KW-0804">Transcription</keyword>
<dbReference type="InterPro" id="IPR016032">
    <property type="entry name" value="Sig_transdc_resp-reg_C-effctor"/>
</dbReference>
<dbReference type="Gene3D" id="1.25.40.10">
    <property type="entry name" value="Tetratricopeptide repeat domain"/>
    <property type="match status" value="1"/>
</dbReference>
<sequence length="869" mass="97395">MATKKSAGDISPQPILEGVTLSRTLPPLLPANFLARSSLVESVKVQGPGTTLITGPIGYGKTSLATEIAQRNSGRTFWYTMLEEDSPAQFNAHLIQAVRNVIPDFAPWFCAEIAINPMELLAKFSNELASRKGEYIFIVDNRRTSAAVDFATANQVINSLPRNLHFVHIRRFTAETSVTDLALAGNLQVIGPSELKFTSDEVAQVASLNGLSPVTEDVTKILESAQGWPAAVQLIARGLSKGEKFTASAEAIANSIEPLRFIVDEIVRGLSEREKSLLAPLSALPEFTSELAQQILGKRFSQHEIDSLAFEGALLSKSVEEIPTYRIHSLIREFLYLELSRDENLLKETHRAISHYFEENLDTTHAMEHAFLSQDHQRFEKLFRDAARIFAISGRGDELLRWAKYAGDESVEGQLQRQTVEIAGHLANLSLNKVEALNASMRLQSRGTALETFMERFSSLIEIALNFSHGQFADIEAIAAAASKEDEYAADSDFTDSLFVLRRLAGYYFVTDNVEKLEEIDLQAKNLLARKFSSLGHVHQLAIRALCAYQQSYYQEAFESSRMALSLSESLEMASFQAPLDIKYIFARCHYEFTEIDRAYEIFHDVIDSASRNQQWVWYCSAASFTSVSLAQRGDKARSVEMLRAAREKVSLIHVKNQLDSILDRGELVMQLISGDLEKMKLLIESSLPGRTTELIRLHILRAEGKEWNPSNGEDLPERTPRQRIYKHLSATVHAYETDEELALTHLTHALKIGSEVGAKAVFIRQMELYPLFHKVASRTPTFYNEEISRKVAARMQEIDSAKGEHLTLTKREIEIVRHLDSGKPITSIGASLHISHNTMKTHLKNIYRKMAVDGRDQAVEKAKTLGLI</sequence>
<evidence type="ECO:0000256" key="1">
    <source>
        <dbReference type="ARBA" id="ARBA00023015"/>
    </source>
</evidence>
<dbReference type="AlphaFoldDB" id="A0A6J6JTM2"/>
<evidence type="ECO:0000259" key="4">
    <source>
        <dbReference type="PROSITE" id="PS50043"/>
    </source>
</evidence>
<dbReference type="CDD" id="cd06170">
    <property type="entry name" value="LuxR_C_like"/>
    <property type="match status" value="1"/>
</dbReference>
<proteinExistence type="predicted"/>
<dbReference type="PANTHER" id="PTHR44688:SF16">
    <property type="entry name" value="DNA-BINDING TRANSCRIPTIONAL ACTIVATOR DEVR_DOSR"/>
    <property type="match status" value="1"/>
</dbReference>
<dbReference type="Pfam" id="PF25873">
    <property type="entry name" value="WHD_MalT"/>
    <property type="match status" value="1"/>
</dbReference>
<dbReference type="PRINTS" id="PR00038">
    <property type="entry name" value="HTHLUXR"/>
</dbReference>
<evidence type="ECO:0000313" key="5">
    <source>
        <dbReference type="EMBL" id="CAB4640492.1"/>
    </source>
</evidence>
<gene>
    <name evidence="5" type="ORF">UFOPK2162_00398</name>
</gene>
<dbReference type="Gene3D" id="1.10.10.10">
    <property type="entry name" value="Winged helix-like DNA-binding domain superfamily/Winged helix DNA-binding domain"/>
    <property type="match status" value="1"/>
</dbReference>
<dbReference type="PROSITE" id="PS50043">
    <property type="entry name" value="HTH_LUXR_2"/>
    <property type="match status" value="1"/>
</dbReference>
<evidence type="ECO:0000256" key="3">
    <source>
        <dbReference type="ARBA" id="ARBA00023163"/>
    </source>
</evidence>
<accession>A0A6J6JTM2</accession>
<dbReference type="GO" id="GO:0003677">
    <property type="term" value="F:DNA binding"/>
    <property type="evidence" value="ECO:0007669"/>
    <property type="project" value="UniProtKB-KW"/>
</dbReference>
<keyword evidence="2" id="KW-0238">DNA-binding</keyword>
<dbReference type="SMART" id="SM00421">
    <property type="entry name" value="HTH_LUXR"/>
    <property type="match status" value="1"/>
</dbReference>
<dbReference type="InterPro" id="IPR011990">
    <property type="entry name" value="TPR-like_helical_dom_sf"/>
</dbReference>
<dbReference type="PANTHER" id="PTHR44688">
    <property type="entry name" value="DNA-BINDING TRANSCRIPTIONAL ACTIVATOR DEVR_DOSR"/>
    <property type="match status" value="1"/>
</dbReference>